<accession>F8X1H2</accession>
<gene>
    <name evidence="1" type="ORF">HMPREF9456_02220</name>
</gene>
<dbReference type="RefSeq" id="WP_006843590.1">
    <property type="nucleotide sequence ID" value="NZ_AQWJ01000005.1"/>
</dbReference>
<evidence type="ECO:0000313" key="2">
    <source>
        <dbReference type="Proteomes" id="UP000006420"/>
    </source>
</evidence>
<organism evidence="1 2">
    <name type="scientific">Dysgonomonas mossii DSM 22836</name>
    <dbReference type="NCBI Taxonomy" id="742767"/>
    <lineage>
        <taxon>Bacteria</taxon>
        <taxon>Pseudomonadati</taxon>
        <taxon>Bacteroidota</taxon>
        <taxon>Bacteroidia</taxon>
        <taxon>Bacteroidales</taxon>
        <taxon>Dysgonomonadaceae</taxon>
        <taxon>Dysgonomonas</taxon>
    </lineage>
</organism>
<dbReference type="Proteomes" id="UP000006420">
    <property type="component" value="Unassembled WGS sequence"/>
</dbReference>
<keyword evidence="2" id="KW-1185">Reference proteome</keyword>
<name>F8X1H2_9BACT</name>
<dbReference type="PROSITE" id="PS51257">
    <property type="entry name" value="PROKAR_LIPOPROTEIN"/>
    <property type="match status" value="1"/>
</dbReference>
<dbReference type="EMBL" id="ADLW01000010">
    <property type="protein sequence ID" value="EGK05956.1"/>
    <property type="molecule type" value="Genomic_DNA"/>
</dbReference>
<dbReference type="AlphaFoldDB" id="F8X1H2"/>
<proteinExistence type="predicted"/>
<dbReference type="Pfam" id="PF16395">
    <property type="entry name" value="DUF5004"/>
    <property type="match status" value="1"/>
</dbReference>
<evidence type="ECO:0000313" key="1">
    <source>
        <dbReference type="EMBL" id="EGK05956.1"/>
    </source>
</evidence>
<dbReference type="HOGENOM" id="CLU_1822320_0_0_10"/>
<comment type="caution">
    <text evidence="1">The sequence shown here is derived from an EMBL/GenBank/DDBJ whole genome shotgun (WGS) entry which is preliminary data.</text>
</comment>
<protein>
    <recommendedName>
        <fullName evidence="3">DUF5004 domain-containing protein</fullName>
    </recommendedName>
</protein>
<dbReference type="STRING" id="742767.HMPREF9456_02220"/>
<evidence type="ECO:0008006" key="3">
    <source>
        <dbReference type="Google" id="ProtNLM"/>
    </source>
</evidence>
<dbReference type="InterPro" id="IPR032168">
    <property type="entry name" value="DUF5004"/>
</dbReference>
<dbReference type="eggNOG" id="ENOG5032UDU">
    <property type="taxonomic scope" value="Bacteria"/>
</dbReference>
<sequence length="151" mass="17415">MKKLAIKKYFILFIMVQLFISCDKFKDSTDYTGDEPVKEIAGTWYITKATRNGLDITKIMDFSSFRINLKDDNTYTIDNYLPFLVRQGGTWDVNDPQYPTKLIFKEEASTESNTSAFEYQTVGGERQITLSFSPGCYSNIYSYVLKKVPNN</sequence>
<dbReference type="GeneID" id="78082851"/>
<reference evidence="1 2" key="1">
    <citation type="submission" date="2011-04" db="EMBL/GenBank/DDBJ databases">
        <title>The Genome Sequence of Dysgonomonas mossii DSM 22836.</title>
        <authorList>
            <consortium name="The Broad Institute Genome Sequencing Platform"/>
            <person name="Earl A."/>
            <person name="Ward D."/>
            <person name="Feldgarden M."/>
            <person name="Gevers D."/>
            <person name="Pudlo N."/>
            <person name="Martens E."/>
            <person name="Allen-Vercoe E."/>
            <person name="Young S.K."/>
            <person name="Zeng Q."/>
            <person name="Gargeya S."/>
            <person name="Fitzgerald M."/>
            <person name="Haas B."/>
            <person name="Abouelleil A."/>
            <person name="Alvarado L."/>
            <person name="Arachchi H.M."/>
            <person name="Berlin A."/>
            <person name="Brown A."/>
            <person name="Chapman S.B."/>
            <person name="Chen Z."/>
            <person name="Dunbar C."/>
            <person name="Freedman E."/>
            <person name="Gearin G."/>
            <person name="Gellesch M."/>
            <person name="Goldberg J."/>
            <person name="Griggs A."/>
            <person name="Gujja S."/>
            <person name="Heiman D."/>
            <person name="Howarth C."/>
            <person name="Larson L."/>
            <person name="Lui A."/>
            <person name="MacDonald P.J.P."/>
            <person name="Mehta T."/>
            <person name="Montmayeur A."/>
            <person name="Murphy C."/>
            <person name="Neiman D."/>
            <person name="Pearson M."/>
            <person name="Priest M."/>
            <person name="Roberts A."/>
            <person name="Saif S."/>
            <person name="Shea T."/>
            <person name="Shenoy N."/>
            <person name="Sisk P."/>
            <person name="Stolte C."/>
            <person name="Sykes S."/>
            <person name="Yandava C."/>
            <person name="Wortman J."/>
            <person name="Nusbaum C."/>
            <person name="Birren B."/>
        </authorList>
    </citation>
    <scope>NUCLEOTIDE SEQUENCE [LARGE SCALE GENOMIC DNA]</scope>
    <source>
        <strain evidence="1 2">DSM 22836</strain>
    </source>
</reference>
<dbReference type="OrthoDB" id="1467887at2"/>